<dbReference type="Proteomes" id="UP000269669">
    <property type="component" value="Unassembled WGS sequence"/>
</dbReference>
<dbReference type="PANTHER" id="PTHR34599:SF1">
    <property type="entry name" value="PHOSPHATIDIC ACID PHOSPHATASE TYPE 2_HALOPEROXIDASE DOMAIN-CONTAINING PROTEIN"/>
    <property type="match status" value="1"/>
</dbReference>
<dbReference type="InterPro" id="IPR036938">
    <property type="entry name" value="PAP2/HPO_sf"/>
</dbReference>
<gene>
    <name evidence="3" type="ORF">EDE15_4714</name>
</gene>
<dbReference type="Pfam" id="PF01569">
    <property type="entry name" value="PAP2"/>
    <property type="match status" value="1"/>
</dbReference>
<dbReference type="PANTHER" id="PTHR34599">
    <property type="entry name" value="PEROXIDASE-RELATED"/>
    <property type="match status" value="1"/>
</dbReference>
<feature type="chain" id="PRO_5018773015" evidence="1">
    <location>
        <begin position="31"/>
        <end position="439"/>
    </location>
</feature>
<proteinExistence type="predicted"/>
<dbReference type="SUPFAM" id="SSF48317">
    <property type="entry name" value="Acid phosphatase/Vanadium-dependent haloperoxidase"/>
    <property type="match status" value="1"/>
</dbReference>
<evidence type="ECO:0000259" key="2">
    <source>
        <dbReference type="Pfam" id="PF01569"/>
    </source>
</evidence>
<keyword evidence="4" id="KW-1185">Reference proteome</keyword>
<dbReference type="RefSeq" id="WP_185827333.1">
    <property type="nucleotide sequence ID" value="NZ_RSDW01000001.1"/>
</dbReference>
<dbReference type="CDD" id="cd03398">
    <property type="entry name" value="PAP2_haloperoxidase"/>
    <property type="match status" value="1"/>
</dbReference>
<sequence length="439" mass="46877">MKKIHGDTKNRVLGLCMLIATLFGSAVAKADVVLDWNVIAVNTAVTNGQNPFAQARYAAIVQLAVFESVNAITGEYRPYLGTIVAPAGACPEASAIQAAYRVLSTYFPASASTLLTARANSLALIPDGQAKSDGIATGDAAALAMIALRANDGSSPAQFKIPGPAVPGEYQATPSCPFVNGIAVGILFQWQNLTPFGIPSVSEFLLDPPPALDSNQYAKTYNEVKAVGSASANSTERPQDRADVVLYYAASSPTQVFNQAARQVVAEEGWHSLSENARAFALINMALSDGAVTTFFNKYHYNFWRPETAIHAGDTDGNRKTDADPNWVPFIPAPCFPSYPSAHGTLSGAGAEVMRRLYGEAGHAITLSNPAVPTIVLHYGSFRQITDDISDARVYGGIHFRTDQDAGARLGRAVGTAIYKNNLRPKHGNDRHDDVWDDD</sequence>
<feature type="signal peptide" evidence="1">
    <location>
        <begin position="1"/>
        <end position="30"/>
    </location>
</feature>
<evidence type="ECO:0000313" key="3">
    <source>
        <dbReference type="EMBL" id="RSL19088.1"/>
    </source>
</evidence>
<protein>
    <submittedName>
        <fullName evidence="3">PAP2 superfamily protein</fullName>
    </submittedName>
</protein>
<evidence type="ECO:0000313" key="4">
    <source>
        <dbReference type="Proteomes" id="UP000269669"/>
    </source>
</evidence>
<dbReference type="Gene3D" id="1.10.606.20">
    <property type="match status" value="1"/>
</dbReference>
<comment type="caution">
    <text evidence="3">The sequence shown here is derived from an EMBL/GenBank/DDBJ whole genome shotgun (WGS) entry which is preliminary data.</text>
</comment>
<dbReference type="InterPro" id="IPR052559">
    <property type="entry name" value="V-haloperoxidase"/>
</dbReference>
<organism evidence="3 4">
    <name type="scientific">Edaphobacter aggregans</name>
    <dbReference type="NCBI Taxonomy" id="570835"/>
    <lineage>
        <taxon>Bacteria</taxon>
        <taxon>Pseudomonadati</taxon>
        <taxon>Acidobacteriota</taxon>
        <taxon>Terriglobia</taxon>
        <taxon>Terriglobales</taxon>
        <taxon>Acidobacteriaceae</taxon>
        <taxon>Edaphobacter</taxon>
    </lineage>
</organism>
<keyword evidence="1" id="KW-0732">Signal</keyword>
<reference evidence="3 4" key="1">
    <citation type="submission" date="2018-12" db="EMBL/GenBank/DDBJ databases">
        <title>Sequencing of bacterial isolates from soil warming experiment in Harvard Forest, Massachusetts, USA.</title>
        <authorList>
            <person name="Deangelis K."/>
        </authorList>
    </citation>
    <scope>NUCLEOTIDE SEQUENCE [LARGE SCALE GENOMIC DNA]</scope>
    <source>
        <strain evidence="3 4">EB153</strain>
    </source>
</reference>
<dbReference type="InterPro" id="IPR000326">
    <property type="entry name" value="PAP2/HPO"/>
</dbReference>
<accession>A0A3R9P0F1</accession>
<name>A0A3R9P0F1_9BACT</name>
<dbReference type="EMBL" id="RSDW01000001">
    <property type="protein sequence ID" value="RSL19088.1"/>
    <property type="molecule type" value="Genomic_DNA"/>
</dbReference>
<dbReference type="AlphaFoldDB" id="A0A3R9P0F1"/>
<feature type="domain" description="Phosphatidic acid phosphatase type 2/haloperoxidase" evidence="2">
    <location>
        <begin position="280"/>
        <end position="420"/>
    </location>
</feature>
<evidence type="ECO:0000256" key="1">
    <source>
        <dbReference type="SAM" id="SignalP"/>
    </source>
</evidence>